<organism evidence="1 2">
    <name type="scientific">Pseudoalteromonas luteoviolacea DSM 6061</name>
    <dbReference type="NCBI Taxonomy" id="1365250"/>
    <lineage>
        <taxon>Bacteria</taxon>
        <taxon>Pseudomonadati</taxon>
        <taxon>Pseudomonadota</taxon>
        <taxon>Gammaproteobacteria</taxon>
        <taxon>Alteromonadales</taxon>
        <taxon>Pseudoalteromonadaceae</taxon>
        <taxon>Pseudoalteromonas</taxon>
    </lineage>
</organism>
<gene>
    <name evidence="1" type="ORF">N475_17970</name>
</gene>
<dbReference type="EMBL" id="AUYB01000110">
    <property type="protein sequence ID" value="KZN35902.1"/>
    <property type="molecule type" value="Genomic_DNA"/>
</dbReference>
<protein>
    <submittedName>
        <fullName evidence="1">Uncharacterized protein</fullName>
    </submittedName>
</protein>
<name>A0A166W7G6_9GAMM</name>
<evidence type="ECO:0000313" key="2">
    <source>
        <dbReference type="Proteomes" id="UP000076643"/>
    </source>
</evidence>
<proteinExistence type="predicted"/>
<dbReference type="AlphaFoldDB" id="A0A166W7G6"/>
<keyword evidence="2" id="KW-1185">Reference proteome</keyword>
<sequence>MKPWAFEEGVYVDTNAVHATDRTVKYFPCRTFIALASYSCLAFIYY</sequence>
<evidence type="ECO:0000313" key="1">
    <source>
        <dbReference type="EMBL" id="KZN35902.1"/>
    </source>
</evidence>
<reference evidence="1 2" key="1">
    <citation type="submission" date="2013-07" db="EMBL/GenBank/DDBJ databases">
        <title>Comparative Genomic and Metabolomic Analysis of Twelve Strains of Pseudoalteromonas luteoviolacea.</title>
        <authorList>
            <person name="Vynne N.G."/>
            <person name="Mansson M."/>
            <person name="Gram L."/>
        </authorList>
    </citation>
    <scope>NUCLEOTIDE SEQUENCE [LARGE SCALE GENOMIC DNA]</scope>
    <source>
        <strain evidence="1 2">DSM 6061</strain>
    </source>
</reference>
<dbReference type="Proteomes" id="UP000076643">
    <property type="component" value="Unassembled WGS sequence"/>
</dbReference>
<accession>A0A166W7G6</accession>
<comment type="caution">
    <text evidence="1">The sequence shown here is derived from an EMBL/GenBank/DDBJ whole genome shotgun (WGS) entry which is preliminary data.</text>
</comment>